<evidence type="ECO:0000313" key="5">
    <source>
        <dbReference type="Proteomes" id="UP000660885"/>
    </source>
</evidence>
<keyword evidence="1" id="KW-0808">Transferase</keyword>
<feature type="domain" description="Rhodanese" evidence="3">
    <location>
        <begin position="165"/>
        <end position="279"/>
    </location>
</feature>
<evidence type="ECO:0000313" key="4">
    <source>
        <dbReference type="EMBL" id="MBL6079797.1"/>
    </source>
</evidence>
<evidence type="ECO:0000256" key="2">
    <source>
        <dbReference type="ARBA" id="ARBA00022737"/>
    </source>
</evidence>
<evidence type="ECO:0000256" key="1">
    <source>
        <dbReference type="ARBA" id="ARBA00022679"/>
    </source>
</evidence>
<reference evidence="4 5" key="1">
    <citation type="submission" date="2021-01" db="EMBL/GenBank/DDBJ databases">
        <title>Belnapia mucosa sp. nov. and Belnapia arida sp. nov., isolated from the Tabernas Desert (Almeria, Spain).</title>
        <authorList>
            <person name="Molina-Menor E."/>
            <person name="Vidal-Verdu A."/>
            <person name="Calonge A."/>
            <person name="Satari L."/>
            <person name="Pereto J."/>
            <person name="Porcar M."/>
        </authorList>
    </citation>
    <scope>NUCLEOTIDE SEQUENCE [LARGE SCALE GENOMIC DNA]</scope>
    <source>
        <strain evidence="4 5">T18</strain>
    </source>
</reference>
<dbReference type="EMBL" id="JAETWB010000008">
    <property type="protein sequence ID" value="MBL6079797.1"/>
    <property type="molecule type" value="Genomic_DNA"/>
</dbReference>
<dbReference type="Pfam" id="PF00581">
    <property type="entry name" value="Rhodanese"/>
    <property type="match status" value="2"/>
</dbReference>
<dbReference type="InterPro" id="IPR001307">
    <property type="entry name" value="Thiosulphate_STrfase_CS"/>
</dbReference>
<dbReference type="Gene3D" id="3.40.250.10">
    <property type="entry name" value="Rhodanese-like domain"/>
    <property type="match status" value="2"/>
</dbReference>
<dbReference type="RefSeq" id="WP_202833043.1">
    <property type="nucleotide sequence ID" value="NZ_JAETWB010000008.1"/>
</dbReference>
<dbReference type="PROSITE" id="PS50206">
    <property type="entry name" value="RHODANESE_3"/>
    <property type="match status" value="2"/>
</dbReference>
<dbReference type="InterPro" id="IPR036873">
    <property type="entry name" value="Rhodanese-like_dom_sf"/>
</dbReference>
<dbReference type="PANTHER" id="PTHR11364">
    <property type="entry name" value="THIOSULFATE SULFERTANSFERASE"/>
    <property type="match status" value="1"/>
</dbReference>
<keyword evidence="2" id="KW-0677">Repeat</keyword>
<dbReference type="InterPro" id="IPR001763">
    <property type="entry name" value="Rhodanese-like_dom"/>
</dbReference>
<dbReference type="SUPFAM" id="SSF52821">
    <property type="entry name" value="Rhodanese/Cell cycle control phosphatase"/>
    <property type="match status" value="2"/>
</dbReference>
<proteinExistence type="predicted"/>
<name>A0ABS1U555_9PROT</name>
<evidence type="ECO:0000259" key="3">
    <source>
        <dbReference type="PROSITE" id="PS50206"/>
    </source>
</evidence>
<gene>
    <name evidence="4" type="ORF">JMJ56_17400</name>
</gene>
<dbReference type="CDD" id="cd01449">
    <property type="entry name" value="TST_Repeat_2"/>
    <property type="match status" value="1"/>
</dbReference>
<protein>
    <submittedName>
        <fullName evidence="4">Sulfurtransferase</fullName>
    </submittedName>
</protein>
<dbReference type="PANTHER" id="PTHR11364:SF27">
    <property type="entry name" value="SULFURTRANSFERASE"/>
    <property type="match status" value="1"/>
</dbReference>
<organism evidence="4 5">
    <name type="scientific">Belnapia arida</name>
    <dbReference type="NCBI Taxonomy" id="2804533"/>
    <lineage>
        <taxon>Bacteria</taxon>
        <taxon>Pseudomonadati</taxon>
        <taxon>Pseudomonadota</taxon>
        <taxon>Alphaproteobacteria</taxon>
        <taxon>Acetobacterales</taxon>
        <taxon>Roseomonadaceae</taxon>
        <taxon>Belnapia</taxon>
    </lineage>
</organism>
<dbReference type="CDD" id="cd01448">
    <property type="entry name" value="TST_Repeat_1"/>
    <property type="match status" value="1"/>
</dbReference>
<dbReference type="SMART" id="SM00450">
    <property type="entry name" value="RHOD"/>
    <property type="match status" value="2"/>
</dbReference>
<feature type="domain" description="Rhodanese" evidence="3">
    <location>
        <begin position="39"/>
        <end position="132"/>
    </location>
</feature>
<dbReference type="Proteomes" id="UP000660885">
    <property type="component" value="Unassembled WGS sequence"/>
</dbReference>
<sequence>MENLVSTEWLAAELGKPGLMVFDTTKYLPNEPFDGKAKFAETHVPGADYFDIDLIADPDATLPHMIPSAARFEKLMGLLGVSNSARLVFYDQKGLASAARGWWLMRLFGHHQAAVLDGGLPKWVKEGRPTEAGPPPPRDSAEFVADFQAELVRGIGDIKRIVRQGGGGALILDARAKARFDGTAPEPRPGLPSGHMPGAANLPFTDLLRPDQTLLDPAALRERFTAAGVTMERPVVASCGTGVTACILSLGLVQAGFPEPAVYDGSWTEWAGRPETPKVHA</sequence>
<dbReference type="InterPro" id="IPR045078">
    <property type="entry name" value="TST/MPST-like"/>
</dbReference>
<accession>A0ABS1U555</accession>
<keyword evidence="5" id="KW-1185">Reference proteome</keyword>
<dbReference type="PROSITE" id="PS00380">
    <property type="entry name" value="RHODANESE_1"/>
    <property type="match status" value="1"/>
</dbReference>
<comment type="caution">
    <text evidence="4">The sequence shown here is derived from an EMBL/GenBank/DDBJ whole genome shotgun (WGS) entry which is preliminary data.</text>
</comment>